<name>A0A5J5AWM2_9ASTE</name>
<dbReference type="GO" id="GO:0000419">
    <property type="term" value="C:RNA polymerase V complex"/>
    <property type="evidence" value="ECO:0007669"/>
    <property type="project" value="TreeGrafter"/>
</dbReference>
<evidence type="ECO:0008006" key="3">
    <source>
        <dbReference type="Google" id="ProtNLM"/>
    </source>
</evidence>
<protein>
    <recommendedName>
        <fullName evidence="3">Protein RDM1</fullName>
    </recommendedName>
</protein>
<evidence type="ECO:0000313" key="2">
    <source>
        <dbReference type="Proteomes" id="UP000325577"/>
    </source>
</evidence>
<keyword evidence="2" id="KW-1185">Reference proteome</keyword>
<dbReference type="AlphaFoldDB" id="A0A5J5AWM2"/>
<dbReference type="PANTHER" id="PTHR36366">
    <property type="entry name" value="PROTEIN RDM1"/>
    <property type="match status" value="1"/>
</dbReference>
<dbReference type="SUPFAM" id="SSF109920">
    <property type="entry name" value="Hypothetical protein At3g22680"/>
    <property type="match status" value="1"/>
</dbReference>
<dbReference type="EMBL" id="CM018041">
    <property type="protein sequence ID" value="KAA8534206.1"/>
    <property type="molecule type" value="Genomic_DNA"/>
</dbReference>
<dbReference type="Gene3D" id="1.20.120.690">
    <property type="entry name" value="RDM1 protein domain"/>
    <property type="match status" value="1"/>
</dbReference>
<dbReference type="InterPro" id="IPR015270">
    <property type="entry name" value="RDM1_plant"/>
</dbReference>
<dbReference type="GO" id="GO:0080188">
    <property type="term" value="P:gene silencing by siRNA-directed DNA methylation"/>
    <property type="evidence" value="ECO:0007669"/>
    <property type="project" value="InterPro"/>
</dbReference>
<gene>
    <name evidence="1" type="ORF">F0562_031601</name>
</gene>
<dbReference type="InterPro" id="IPR036319">
    <property type="entry name" value="RDM1_sf"/>
</dbReference>
<reference evidence="1 2" key="1">
    <citation type="submission" date="2019-09" db="EMBL/GenBank/DDBJ databases">
        <title>A chromosome-level genome assembly of the Chinese tupelo Nyssa sinensis.</title>
        <authorList>
            <person name="Yang X."/>
            <person name="Kang M."/>
            <person name="Yang Y."/>
            <person name="Xiong H."/>
            <person name="Wang M."/>
            <person name="Zhang Z."/>
            <person name="Wang Z."/>
            <person name="Wu H."/>
            <person name="Ma T."/>
            <person name="Liu J."/>
            <person name="Xi Z."/>
        </authorList>
    </citation>
    <scope>NUCLEOTIDE SEQUENCE [LARGE SCALE GENOMIC DNA]</scope>
    <source>
        <strain evidence="1">J267</strain>
        <tissue evidence="1">Leaf</tissue>
    </source>
</reference>
<dbReference type="OrthoDB" id="1906229at2759"/>
<dbReference type="PANTHER" id="PTHR36366:SF1">
    <property type="entry name" value="PROTEIN RDM1"/>
    <property type="match status" value="1"/>
</dbReference>
<organism evidence="1 2">
    <name type="scientific">Nyssa sinensis</name>
    <dbReference type="NCBI Taxonomy" id="561372"/>
    <lineage>
        <taxon>Eukaryota</taxon>
        <taxon>Viridiplantae</taxon>
        <taxon>Streptophyta</taxon>
        <taxon>Embryophyta</taxon>
        <taxon>Tracheophyta</taxon>
        <taxon>Spermatophyta</taxon>
        <taxon>Magnoliopsida</taxon>
        <taxon>eudicotyledons</taxon>
        <taxon>Gunneridae</taxon>
        <taxon>Pentapetalae</taxon>
        <taxon>asterids</taxon>
        <taxon>Cornales</taxon>
        <taxon>Nyssaceae</taxon>
        <taxon>Nyssa</taxon>
    </lineage>
</organism>
<sequence>MLRTYKSLKFDHLLVSDSETESDDLNYYFSTPAQKRNLKGKDEVSRQAQMYQDYMKEIEIPNIRDSAIPFNTWQELANSLKQIYGQPLHYFTKIQLKQWDQSRMGAENEQEPMDKIINPSIAEATIWFIEDIHRRSTSYYYLAKVWLADPIYHAFIDPVV</sequence>
<dbReference type="Pfam" id="PF09187">
    <property type="entry name" value="RdDM_RDM1"/>
    <property type="match status" value="1"/>
</dbReference>
<evidence type="ECO:0000313" key="1">
    <source>
        <dbReference type="EMBL" id="KAA8534206.1"/>
    </source>
</evidence>
<accession>A0A5J5AWM2</accession>
<dbReference type="Proteomes" id="UP000325577">
    <property type="component" value="Linkage Group LG18"/>
</dbReference>
<proteinExistence type="predicted"/>